<evidence type="ECO:0000313" key="1">
    <source>
        <dbReference type="EMBL" id="RCI72257.1"/>
    </source>
</evidence>
<dbReference type="EMBL" id="QORE01001023">
    <property type="protein sequence ID" value="RCI72257.1"/>
    <property type="molecule type" value="Genomic_DNA"/>
</dbReference>
<dbReference type="Proteomes" id="UP000253594">
    <property type="component" value="Unassembled WGS sequence"/>
</dbReference>
<protein>
    <submittedName>
        <fullName evidence="1">Transposase</fullName>
    </submittedName>
</protein>
<gene>
    <name evidence="1" type="ORF">DT376_24720</name>
</gene>
<organism evidence="1 2">
    <name type="scientific">Pseudomonas aeruginosa</name>
    <dbReference type="NCBI Taxonomy" id="287"/>
    <lineage>
        <taxon>Bacteria</taxon>
        <taxon>Pseudomonadati</taxon>
        <taxon>Pseudomonadota</taxon>
        <taxon>Gammaproteobacteria</taxon>
        <taxon>Pseudomonadales</taxon>
        <taxon>Pseudomonadaceae</taxon>
        <taxon>Pseudomonas</taxon>
    </lineage>
</organism>
<accession>A0A367M458</accession>
<comment type="caution">
    <text evidence="1">The sequence shown here is derived from an EMBL/GenBank/DDBJ whole genome shotgun (WGS) entry which is preliminary data.</text>
</comment>
<name>A0A367M458_PSEAI</name>
<dbReference type="AlphaFoldDB" id="A0A367M458"/>
<sequence length="111" mass="12326">MTIAITDDEWDELTPENFDTTSLLRAVDAVDVLRGDLNDGADGTPPQLRTDLLKLHQLAMAAFNEGSRSRVAELFDLAVDLQDQVDHLMTSLEQVQETLPRLTALYPESLS</sequence>
<evidence type="ECO:0000313" key="2">
    <source>
        <dbReference type="Proteomes" id="UP000253594"/>
    </source>
</evidence>
<proteinExistence type="predicted"/>
<reference evidence="1 2" key="1">
    <citation type="submission" date="2018-07" db="EMBL/GenBank/DDBJ databases">
        <title>Mechanisms of high-level aminoglycoside resistance among Gram-negative pathogens in Brazil.</title>
        <authorList>
            <person name="Ballaben A.S."/>
            <person name="Darini A.L.C."/>
            <person name="Doi Y."/>
        </authorList>
    </citation>
    <scope>NUCLEOTIDE SEQUENCE [LARGE SCALE GENOMIC DNA]</scope>
    <source>
        <strain evidence="1 2">B2-305</strain>
    </source>
</reference>